<dbReference type="AlphaFoldDB" id="A0A7V4G7X4"/>
<dbReference type="CDD" id="cd03505">
    <property type="entry name" value="Delta9-FADS-like"/>
    <property type="match status" value="1"/>
</dbReference>
<keyword evidence="5" id="KW-0276">Fatty acid metabolism</keyword>
<keyword evidence="9" id="KW-0443">Lipid metabolism</keyword>
<dbReference type="EMBL" id="DSXI01000228">
    <property type="protein sequence ID" value="HGS04886.1"/>
    <property type="molecule type" value="Genomic_DNA"/>
</dbReference>
<keyword evidence="4 12" id="KW-0812">Transmembrane</keyword>
<dbReference type="InterPro" id="IPR015876">
    <property type="entry name" value="Acyl-CoA_DS"/>
</dbReference>
<dbReference type="PANTHER" id="PTHR11351">
    <property type="entry name" value="ACYL-COA DESATURASE"/>
    <property type="match status" value="1"/>
</dbReference>
<dbReference type="PRINTS" id="PR00075">
    <property type="entry name" value="FACDDSATRASE"/>
</dbReference>
<evidence type="ECO:0000256" key="2">
    <source>
        <dbReference type="ARBA" id="ARBA00008749"/>
    </source>
</evidence>
<proteinExistence type="inferred from homology"/>
<keyword evidence="11" id="KW-0275">Fatty acid biosynthesis</keyword>
<comment type="subcellular location">
    <subcellularLocation>
        <location evidence="1">Membrane</location>
        <topology evidence="1">Multi-pass membrane protein</topology>
    </subcellularLocation>
</comment>
<evidence type="ECO:0000256" key="3">
    <source>
        <dbReference type="ARBA" id="ARBA00022516"/>
    </source>
</evidence>
<evidence type="ECO:0000256" key="1">
    <source>
        <dbReference type="ARBA" id="ARBA00004141"/>
    </source>
</evidence>
<organism evidence="14">
    <name type="scientific">Desulfobacca acetoxidans</name>
    <dbReference type="NCBI Taxonomy" id="60893"/>
    <lineage>
        <taxon>Bacteria</taxon>
        <taxon>Pseudomonadati</taxon>
        <taxon>Thermodesulfobacteriota</taxon>
        <taxon>Desulfobaccia</taxon>
        <taxon>Desulfobaccales</taxon>
        <taxon>Desulfobaccaceae</taxon>
        <taxon>Desulfobacca</taxon>
    </lineage>
</organism>
<evidence type="ECO:0000256" key="4">
    <source>
        <dbReference type="ARBA" id="ARBA00022692"/>
    </source>
</evidence>
<name>A0A7V4G7X4_9BACT</name>
<keyword evidence="3" id="KW-0444">Lipid biosynthesis</keyword>
<keyword evidence="8" id="KW-0408">Iron</keyword>
<evidence type="ECO:0000256" key="6">
    <source>
        <dbReference type="ARBA" id="ARBA00022989"/>
    </source>
</evidence>
<sequence length="308" mass="35767">MHRWFDSSVPLEAAPAATPYQKLLRNKNYLLVHLVCLGVIWEGWSWTALWVATGLYLARMFAITAFYHRYFSHRTFETGRFRQFCFAVLGNSAAQRGPLWWAAHHRHHHQHADTDADVHSPSRHGFWWSHIGWLTDPANFATRWEYVKDWVKFPELVWLDRFDKVVPILLGAALFGVGELLAHTHPHLGTNGAQLVIWGFFISTVVLFHGTCTINSLSHLFGWRRYETKDTSRNNPILAIITLGEGWHNNHHHYPIAARQGFFWWEYDITYYLLVVMSWLGIIRNLRPVPENVRRPEAAPPFRAGAGP</sequence>
<evidence type="ECO:0000256" key="11">
    <source>
        <dbReference type="ARBA" id="ARBA00023160"/>
    </source>
</evidence>
<feature type="transmembrane region" description="Helical" evidence="12">
    <location>
        <begin position="269"/>
        <end position="286"/>
    </location>
</feature>
<comment type="caution">
    <text evidence="14">The sequence shown here is derived from an EMBL/GenBank/DDBJ whole genome shotgun (WGS) entry which is preliminary data.</text>
</comment>
<protein>
    <submittedName>
        <fullName evidence="14">Acyl-CoA desaturase</fullName>
    </submittedName>
</protein>
<comment type="similarity">
    <text evidence="2">Belongs to the fatty acid desaturase type 2 family.</text>
</comment>
<dbReference type="PANTHER" id="PTHR11351:SF31">
    <property type="entry name" value="DESATURASE 1, ISOFORM A-RELATED"/>
    <property type="match status" value="1"/>
</dbReference>
<gene>
    <name evidence="14" type="ORF">ENT08_03990</name>
</gene>
<feature type="domain" description="Fatty acid desaturase" evidence="13">
    <location>
        <begin position="45"/>
        <end position="268"/>
    </location>
</feature>
<evidence type="ECO:0000256" key="10">
    <source>
        <dbReference type="ARBA" id="ARBA00023136"/>
    </source>
</evidence>
<dbReference type="InterPro" id="IPR005804">
    <property type="entry name" value="FA_desaturase_dom"/>
</dbReference>
<keyword evidence="10 12" id="KW-0472">Membrane</keyword>
<dbReference type="Pfam" id="PF00487">
    <property type="entry name" value="FA_desaturase"/>
    <property type="match status" value="1"/>
</dbReference>
<dbReference type="GO" id="GO:0006633">
    <property type="term" value="P:fatty acid biosynthetic process"/>
    <property type="evidence" value="ECO:0007669"/>
    <property type="project" value="UniProtKB-KW"/>
</dbReference>
<evidence type="ECO:0000256" key="8">
    <source>
        <dbReference type="ARBA" id="ARBA00023004"/>
    </source>
</evidence>
<evidence type="ECO:0000256" key="12">
    <source>
        <dbReference type="SAM" id="Phobius"/>
    </source>
</evidence>
<reference evidence="14" key="1">
    <citation type="journal article" date="2020" name="mSystems">
        <title>Genome- and Community-Level Interaction Insights into Carbon Utilization and Element Cycling Functions of Hydrothermarchaeota in Hydrothermal Sediment.</title>
        <authorList>
            <person name="Zhou Z."/>
            <person name="Liu Y."/>
            <person name="Xu W."/>
            <person name="Pan J."/>
            <person name="Luo Z.H."/>
            <person name="Li M."/>
        </authorList>
    </citation>
    <scope>NUCLEOTIDE SEQUENCE [LARGE SCALE GENOMIC DNA]</scope>
    <source>
        <strain evidence="14">SpSt-548</strain>
    </source>
</reference>
<dbReference type="GO" id="GO:0016717">
    <property type="term" value="F:oxidoreductase activity, acting on paired donors, with oxidation of a pair of donors resulting in the reduction of molecular oxygen to two molecules of water"/>
    <property type="evidence" value="ECO:0007669"/>
    <property type="project" value="InterPro"/>
</dbReference>
<evidence type="ECO:0000256" key="9">
    <source>
        <dbReference type="ARBA" id="ARBA00023098"/>
    </source>
</evidence>
<evidence type="ECO:0000256" key="5">
    <source>
        <dbReference type="ARBA" id="ARBA00022832"/>
    </source>
</evidence>
<evidence type="ECO:0000256" key="7">
    <source>
        <dbReference type="ARBA" id="ARBA00023002"/>
    </source>
</evidence>
<evidence type="ECO:0000259" key="13">
    <source>
        <dbReference type="Pfam" id="PF00487"/>
    </source>
</evidence>
<evidence type="ECO:0000313" key="14">
    <source>
        <dbReference type="EMBL" id="HGS04886.1"/>
    </source>
</evidence>
<feature type="transmembrane region" description="Helical" evidence="12">
    <location>
        <begin position="30"/>
        <end position="52"/>
    </location>
</feature>
<feature type="transmembrane region" description="Helical" evidence="12">
    <location>
        <begin position="195"/>
        <end position="217"/>
    </location>
</feature>
<feature type="transmembrane region" description="Helical" evidence="12">
    <location>
        <begin position="165"/>
        <end position="183"/>
    </location>
</feature>
<keyword evidence="6 12" id="KW-1133">Transmembrane helix</keyword>
<accession>A0A7V4G7X4</accession>
<dbReference type="GO" id="GO:0016020">
    <property type="term" value="C:membrane"/>
    <property type="evidence" value="ECO:0007669"/>
    <property type="project" value="UniProtKB-SubCell"/>
</dbReference>
<keyword evidence="7" id="KW-0560">Oxidoreductase</keyword>